<dbReference type="Pfam" id="PF01068">
    <property type="entry name" value="DNA_ligase_A_M"/>
    <property type="match status" value="1"/>
</dbReference>
<dbReference type="PANTHER" id="PTHR45674">
    <property type="entry name" value="DNA LIGASE 1/3 FAMILY MEMBER"/>
    <property type="match status" value="1"/>
</dbReference>
<sequence>MKIIGPRGAAIEHAIDTAVCSHVAMRPMLATPADADRGLPTDAERWAYEVKWDGWRVLADIHDGAVRLWSRSEREITPAFPELEAIGRAHPDVLLDGEIVILSGGVPSFTALADRIHVTDRRKAQALAARTPATLIAFDALRMYGVDLKRRTWQERREALERLPASGDHWQLSPVYDDVGILLHATLEQGLEGVVAKRRGSDYRPGVRSSDWRKLAHRRVQSVIVGGWRPEVNARNPVGALLIGIPHQGQLRFAGRMGSGLTAPGVQADLRRLLMPLQREKSPFDDPVPRADAKGTTWTRPSLVVDVRHMGRTDNGRLRQPVFRGIRADLEAEDVRHE</sequence>
<feature type="domain" description="ATP-dependent DNA ligase family profile" evidence="5">
    <location>
        <begin position="126"/>
        <end position="263"/>
    </location>
</feature>
<evidence type="ECO:0000259" key="5">
    <source>
        <dbReference type="PROSITE" id="PS50160"/>
    </source>
</evidence>
<dbReference type="InterPro" id="IPR012309">
    <property type="entry name" value="DNA_ligase_ATP-dep_C"/>
</dbReference>
<dbReference type="Proteomes" id="UP001501074">
    <property type="component" value="Unassembled WGS sequence"/>
</dbReference>
<name>A0ABP6ZEG7_9ACTN</name>
<keyword evidence="3" id="KW-0436">Ligase</keyword>
<reference evidence="7" key="1">
    <citation type="journal article" date="2019" name="Int. J. Syst. Evol. Microbiol.">
        <title>The Global Catalogue of Microorganisms (GCM) 10K type strain sequencing project: providing services to taxonomists for standard genome sequencing and annotation.</title>
        <authorList>
            <consortium name="The Broad Institute Genomics Platform"/>
            <consortium name="The Broad Institute Genome Sequencing Center for Infectious Disease"/>
            <person name="Wu L."/>
            <person name="Ma J."/>
        </authorList>
    </citation>
    <scope>NUCLEOTIDE SEQUENCE [LARGE SCALE GENOMIC DNA]</scope>
    <source>
        <strain evidence="7">JCM 16902</strain>
    </source>
</reference>
<dbReference type="SUPFAM" id="SSF56091">
    <property type="entry name" value="DNA ligase/mRNA capping enzyme, catalytic domain"/>
    <property type="match status" value="1"/>
</dbReference>
<dbReference type="CDD" id="cd07971">
    <property type="entry name" value="OBF_DNA_ligase_LigD"/>
    <property type="match status" value="1"/>
</dbReference>
<dbReference type="NCBIfam" id="TIGR02779">
    <property type="entry name" value="NHEJ_ligase_lig"/>
    <property type="match status" value="1"/>
</dbReference>
<dbReference type="InterPro" id="IPR016059">
    <property type="entry name" value="DNA_ligase_ATP-dep_CS"/>
</dbReference>
<dbReference type="InterPro" id="IPR014146">
    <property type="entry name" value="LigD_ligase_dom"/>
</dbReference>
<evidence type="ECO:0000256" key="2">
    <source>
        <dbReference type="ARBA" id="ARBA00012727"/>
    </source>
</evidence>
<organism evidence="6 7">
    <name type="scientific">Kineosporia mesophila</name>
    <dbReference type="NCBI Taxonomy" id="566012"/>
    <lineage>
        <taxon>Bacteria</taxon>
        <taxon>Bacillati</taxon>
        <taxon>Actinomycetota</taxon>
        <taxon>Actinomycetes</taxon>
        <taxon>Kineosporiales</taxon>
        <taxon>Kineosporiaceae</taxon>
        <taxon>Kineosporia</taxon>
    </lineage>
</organism>
<evidence type="ECO:0000256" key="4">
    <source>
        <dbReference type="ARBA" id="ARBA00034003"/>
    </source>
</evidence>
<dbReference type="CDD" id="cd07906">
    <property type="entry name" value="Adenylation_DNA_ligase_LigD_LigC"/>
    <property type="match status" value="1"/>
</dbReference>
<dbReference type="PROSITE" id="PS00697">
    <property type="entry name" value="DNA_LIGASE_A1"/>
    <property type="match status" value="1"/>
</dbReference>
<accession>A0ABP6ZEG7</accession>
<dbReference type="Gene3D" id="3.30.1490.70">
    <property type="match status" value="1"/>
</dbReference>
<evidence type="ECO:0000256" key="3">
    <source>
        <dbReference type="ARBA" id="ARBA00022598"/>
    </source>
</evidence>
<dbReference type="EMBL" id="BAAAZO010000003">
    <property type="protein sequence ID" value="GAA3606664.1"/>
    <property type="molecule type" value="Genomic_DNA"/>
</dbReference>
<comment type="similarity">
    <text evidence="1">Belongs to the ATP-dependent DNA ligase family.</text>
</comment>
<comment type="catalytic activity">
    <reaction evidence="4">
        <text>ATP + (deoxyribonucleotide)n-3'-hydroxyl + 5'-phospho-(deoxyribonucleotide)m = (deoxyribonucleotide)n+m + AMP + diphosphate.</text>
        <dbReference type="EC" id="6.5.1.1"/>
    </reaction>
</comment>
<keyword evidence="7" id="KW-1185">Reference proteome</keyword>
<protein>
    <recommendedName>
        <fullName evidence="2">DNA ligase (ATP)</fullName>
        <ecNumber evidence="2">6.5.1.1</ecNumber>
    </recommendedName>
</protein>
<dbReference type="Pfam" id="PF04679">
    <property type="entry name" value="DNA_ligase_A_C"/>
    <property type="match status" value="1"/>
</dbReference>
<proteinExistence type="inferred from homology"/>
<dbReference type="PANTHER" id="PTHR45674:SF4">
    <property type="entry name" value="DNA LIGASE 1"/>
    <property type="match status" value="1"/>
</dbReference>
<evidence type="ECO:0000313" key="7">
    <source>
        <dbReference type="Proteomes" id="UP001501074"/>
    </source>
</evidence>
<evidence type="ECO:0000313" key="6">
    <source>
        <dbReference type="EMBL" id="GAA3606664.1"/>
    </source>
</evidence>
<evidence type="ECO:0000256" key="1">
    <source>
        <dbReference type="ARBA" id="ARBA00007572"/>
    </source>
</evidence>
<dbReference type="Gene3D" id="2.40.50.140">
    <property type="entry name" value="Nucleic acid-binding proteins"/>
    <property type="match status" value="1"/>
</dbReference>
<dbReference type="PROSITE" id="PS50160">
    <property type="entry name" value="DNA_LIGASE_A3"/>
    <property type="match status" value="1"/>
</dbReference>
<dbReference type="Gene3D" id="3.30.470.30">
    <property type="entry name" value="DNA ligase/mRNA capping enzyme"/>
    <property type="match status" value="1"/>
</dbReference>
<dbReference type="InterPro" id="IPR012310">
    <property type="entry name" value="DNA_ligase_ATP-dep_cent"/>
</dbReference>
<dbReference type="InterPro" id="IPR050191">
    <property type="entry name" value="ATP-dep_DNA_ligase"/>
</dbReference>
<dbReference type="EC" id="6.5.1.1" evidence="2"/>
<dbReference type="SUPFAM" id="SSF50249">
    <property type="entry name" value="Nucleic acid-binding proteins"/>
    <property type="match status" value="1"/>
</dbReference>
<gene>
    <name evidence="6" type="ORF">GCM10022223_23190</name>
</gene>
<comment type="caution">
    <text evidence="6">The sequence shown here is derived from an EMBL/GenBank/DDBJ whole genome shotgun (WGS) entry which is preliminary data.</text>
</comment>
<dbReference type="InterPro" id="IPR012340">
    <property type="entry name" value="NA-bd_OB-fold"/>
</dbReference>